<evidence type="ECO:0000313" key="2">
    <source>
        <dbReference type="Proteomes" id="UP001597373"/>
    </source>
</evidence>
<sequence length="58" mass="6619">MKRDLLPNEDAQILATTMEHQEKVELEGMTVFIGKIEQRRHILIVPCAGNSILLFPDD</sequence>
<reference evidence="2" key="1">
    <citation type="journal article" date="2019" name="Int. J. Syst. Evol. Microbiol.">
        <title>The Global Catalogue of Microorganisms (GCM) 10K type strain sequencing project: providing services to taxonomists for standard genome sequencing and annotation.</title>
        <authorList>
            <consortium name="The Broad Institute Genomics Platform"/>
            <consortium name="The Broad Institute Genome Sequencing Center for Infectious Disease"/>
            <person name="Wu L."/>
            <person name="Ma J."/>
        </authorList>
    </citation>
    <scope>NUCLEOTIDE SEQUENCE [LARGE SCALE GENOMIC DNA]</scope>
    <source>
        <strain evidence="2">KCTC 23707</strain>
    </source>
</reference>
<comment type="caution">
    <text evidence="1">The sequence shown here is derived from an EMBL/GenBank/DDBJ whole genome shotgun (WGS) entry which is preliminary data.</text>
</comment>
<name>A0ABW5DJ10_9HYPH</name>
<accession>A0ABW5DJ10</accession>
<dbReference type="EMBL" id="JBHUIR010000059">
    <property type="protein sequence ID" value="MFD2261118.1"/>
    <property type="molecule type" value="Genomic_DNA"/>
</dbReference>
<dbReference type="RefSeq" id="WP_345098484.1">
    <property type="nucleotide sequence ID" value="NZ_BAABGS010000017.1"/>
</dbReference>
<evidence type="ECO:0000313" key="1">
    <source>
        <dbReference type="EMBL" id="MFD2261118.1"/>
    </source>
</evidence>
<proteinExistence type="predicted"/>
<dbReference type="Proteomes" id="UP001597373">
    <property type="component" value="Unassembled WGS sequence"/>
</dbReference>
<gene>
    <name evidence="1" type="ORF">ACFSMZ_15315</name>
</gene>
<organism evidence="1 2">
    <name type="scientific">Chelativorans composti</name>
    <dbReference type="NCBI Taxonomy" id="768533"/>
    <lineage>
        <taxon>Bacteria</taxon>
        <taxon>Pseudomonadati</taxon>
        <taxon>Pseudomonadota</taxon>
        <taxon>Alphaproteobacteria</taxon>
        <taxon>Hyphomicrobiales</taxon>
        <taxon>Phyllobacteriaceae</taxon>
        <taxon>Chelativorans</taxon>
    </lineage>
</organism>
<protein>
    <submittedName>
        <fullName evidence="1">Uncharacterized protein</fullName>
    </submittedName>
</protein>
<keyword evidence="2" id="KW-1185">Reference proteome</keyword>